<organism evidence="2 3">
    <name type="scientific">Actinoplanes nipponensis</name>
    <dbReference type="NCBI Taxonomy" id="135950"/>
    <lineage>
        <taxon>Bacteria</taxon>
        <taxon>Bacillati</taxon>
        <taxon>Actinomycetota</taxon>
        <taxon>Actinomycetes</taxon>
        <taxon>Micromonosporales</taxon>
        <taxon>Micromonosporaceae</taxon>
        <taxon>Actinoplanes</taxon>
    </lineage>
</organism>
<dbReference type="Pfam" id="PF01883">
    <property type="entry name" value="FeS_assembly_P"/>
    <property type="match status" value="1"/>
</dbReference>
<gene>
    <name evidence="2" type="ORF">Ani05nite_41870</name>
</gene>
<dbReference type="RefSeq" id="WP_203770546.1">
    <property type="nucleotide sequence ID" value="NZ_BAAAYJ010000024.1"/>
</dbReference>
<evidence type="ECO:0000313" key="2">
    <source>
        <dbReference type="EMBL" id="GIE50653.1"/>
    </source>
</evidence>
<accession>A0A919JH35</accession>
<dbReference type="AlphaFoldDB" id="A0A919JH35"/>
<dbReference type="Gene3D" id="3.30.300.130">
    <property type="entry name" value="Fe-S cluster assembly (FSCA)"/>
    <property type="match status" value="1"/>
</dbReference>
<name>A0A919JH35_9ACTN</name>
<proteinExistence type="predicted"/>
<dbReference type="Proteomes" id="UP000647172">
    <property type="component" value="Unassembled WGS sequence"/>
</dbReference>
<evidence type="ECO:0000259" key="1">
    <source>
        <dbReference type="Pfam" id="PF01883"/>
    </source>
</evidence>
<protein>
    <recommendedName>
        <fullName evidence="1">MIP18 family-like domain-containing protein</fullName>
    </recommendedName>
</protein>
<comment type="caution">
    <text evidence="2">The sequence shown here is derived from an EMBL/GenBank/DDBJ whole genome shotgun (WGS) entry which is preliminary data.</text>
</comment>
<dbReference type="EMBL" id="BOMQ01000051">
    <property type="protein sequence ID" value="GIE50653.1"/>
    <property type="molecule type" value="Genomic_DNA"/>
</dbReference>
<dbReference type="SUPFAM" id="SSF117916">
    <property type="entry name" value="Fe-S cluster assembly (FSCA) domain-like"/>
    <property type="match status" value="1"/>
</dbReference>
<keyword evidence="3" id="KW-1185">Reference proteome</keyword>
<evidence type="ECO:0000313" key="3">
    <source>
        <dbReference type="Proteomes" id="UP000647172"/>
    </source>
</evidence>
<reference evidence="2" key="1">
    <citation type="submission" date="2021-01" db="EMBL/GenBank/DDBJ databases">
        <title>Whole genome shotgun sequence of Actinoplanes nipponensis NBRC 14063.</title>
        <authorList>
            <person name="Komaki H."/>
            <person name="Tamura T."/>
        </authorList>
    </citation>
    <scope>NUCLEOTIDE SEQUENCE</scope>
    <source>
        <strain evidence="2">NBRC 14063</strain>
    </source>
</reference>
<dbReference type="InterPro" id="IPR034904">
    <property type="entry name" value="FSCA_dom_sf"/>
</dbReference>
<sequence length="229" mass="23945">MSPEEAAWAALAQVRDPELDRPITELGFVARLVTGAGAVRAELRLPTYFCAPNFAWLMVADARDALAALPGVTSVEVVLLEHFVAAEINRGVAAVSDFAATFTGDTEGGLDPSLAELRSTFERKAHLAAQDRLARALIAAGAEPAGLGALSFAAAAGIAPEAAEAVARRRARLGLTSDHALCDDEGAALPADRLPGWLRFARTVRVSIDGNAGFCQGLLRTRYGLAPSV</sequence>
<dbReference type="InterPro" id="IPR002744">
    <property type="entry name" value="MIP18-like"/>
</dbReference>
<feature type="domain" description="MIP18 family-like" evidence="1">
    <location>
        <begin position="4"/>
        <end position="77"/>
    </location>
</feature>